<evidence type="ECO:0000313" key="4">
    <source>
        <dbReference type="Proteomes" id="UP000468388"/>
    </source>
</evidence>
<feature type="signal peptide" evidence="2">
    <location>
        <begin position="1"/>
        <end position="18"/>
    </location>
</feature>
<dbReference type="Proteomes" id="UP000468388">
    <property type="component" value="Unassembled WGS sequence"/>
</dbReference>
<dbReference type="InterPro" id="IPR011990">
    <property type="entry name" value="TPR-like_helical_dom_sf"/>
</dbReference>
<comment type="caution">
    <text evidence="3">The sequence shown here is derived from an EMBL/GenBank/DDBJ whole genome shotgun (WGS) entry which is preliminary data.</text>
</comment>
<evidence type="ECO:0000256" key="2">
    <source>
        <dbReference type="SAM" id="SignalP"/>
    </source>
</evidence>
<evidence type="ECO:0000313" key="3">
    <source>
        <dbReference type="EMBL" id="MVT41448.1"/>
    </source>
</evidence>
<feature type="chain" id="PRO_5027115844" evidence="2">
    <location>
        <begin position="19"/>
        <end position="238"/>
    </location>
</feature>
<accession>A0A6N8JAD2</accession>
<dbReference type="OrthoDB" id="645813at2"/>
<keyword evidence="2" id="KW-0732">Signal</keyword>
<organism evidence="3 4">
    <name type="scientific">Chitinophaga oryziterrae</name>
    <dbReference type="NCBI Taxonomy" id="1031224"/>
    <lineage>
        <taxon>Bacteria</taxon>
        <taxon>Pseudomonadati</taxon>
        <taxon>Bacteroidota</taxon>
        <taxon>Chitinophagia</taxon>
        <taxon>Chitinophagales</taxon>
        <taxon>Chitinophagaceae</taxon>
        <taxon>Chitinophaga</taxon>
    </lineage>
</organism>
<dbReference type="RefSeq" id="WP_157300077.1">
    <property type="nucleotide sequence ID" value="NZ_BAAAZB010000025.1"/>
</dbReference>
<gene>
    <name evidence="3" type="ORF">GO495_12700</name>
</gene>
<dbReference type="SUPFAM" id="SSF48452">
    <property type="entry name" value="TPR-like"/>
    <property type="match status" value="1"/>
</dbReference>
<reference evidence="3 4" key="1">
    <citation type="submission" date="2019-12" db="EMBL/GenBank/DDBJ databases">
        <title>The draft genomic sequence of strain Chitinophaga oryziterrae JCM 16595.</title>
        <authorList>
            <person name="Zhang X."/>
        </authorList>
    </citation>
    <scope>NUCLEOTIDE SEQUENCE [LARGE SCALE GENOMIC DNA]</scope>
    <source>
        <strain evidence="3 4">JCM 16595</strain>
    </source>
</reference>
<dbReference type="InterPro" id="IPR019734">
    <property type="entry name" value="TPR_rpt"/>
</dbReference>
<proteinExistence type="predicted"/>
<feature type="repeat" description="TPR" evidence="1">
    <location>
        <begin position="187"/>
        <end position="220"/>
    </location>
</feature>
<name>A0A6N8JAD2_9BACT</name>
<dbReference type="AlphaFoldDB" id="A0A6N8JAD2"/>
<dbReference type="PROSITE" id="PS50005">
    <property type="entry name" value="TPR"/>
    <property type="match status" value="1"/>
</dbReference>
<keyword evidence="4" id="KW-1185">Reference proteome</keyword>
<evidence type="ECO:0000256" key="1">
    <source>
        <dbReference type="PROSITE-ProRule" id="PRU00339"/>
    </source>
</evidence>
<keyword evidence="1" id="KW-0802">TPR repeat</keyword>
<sequence length="238" mass="27643">MKFLSLLIALLIPYSTHAQIRENIFTKDNINSLMNLVQSSHDNSFKVLYKNKLKVDSVMGIPNYLQGMIDFIIAKEEIDPIIFSKTNPENYNPDWDKIATTISRKYNIDYANRTVTGAKVRWASWKQDWPEHTKNLVIFVEKYDTDKSAFNLNNKAWSIFEHSNKTDELNTALKWSNYSLELEPASANWIDTNANILYKLGKNKEAISLEEKAVKLEPENQEFKINLEKMKNGVSTWQ</sequence>
<protein>
    <submittedName>
        <fullName evidence="3">Uncharacterized protein</fullName>
    </submittedName>
</protein>
<dbReference type="EMBL" id="WRXO01000003">
    <property type="protein sequence ID" value="MVT41448.1"/>
    <property type="molecule type" value="Genomic_DNA"/>
</dbReference>
<dbReference type="Gene3D" id="1.25.40.10">
    <property type="entry name" value="Tetratricopeptide repeat domain"/>
    <property type="match status" value="1"/>
</dbReference>